<dbReference type="EMBL" id="JRKI01000061">
    <property type="protein sequence ID" value="KIZ14281.1"/>
    <property type="molecule type" value="Genomic_DNA"/>
</dbReference>
<sequence>MPRAGSLVSAALLLPSNLALGYLLFLAVAASPDGPWDEAESAATVQVVSLLSGALALAVALLTLFILATQWLRSRWWLAVPGLVLAGSVIRWLFPSA</sequence>
<evidence type="ECO:0000313" key="3">
    <source>
        <dbReference type="Proteomes" id="UP000032458"/>
    </source>
</evidence>
<keyword evidence="3" id="KW-1185">Reference proteome</keyword>
<evidence type="ECO:0000313" key="2">
    <source>
        <dbReference type="EMBL" id="KIZ14281.1"/>
    </source>
</evidence>
<keyword evidence="1" id="KW-0812">Transmembrane</keyword>
<dbReference type="Proteomes" id="UP000032458">
    <property type="component" value="Unassembled WGS sequence"/>
</dbReference>
<feature type="transmembrane region" description="Helical" evidence="1">
    <location>
        <begin position="45"/>
        <end position="69"/>
    </location>
</feature>
<feature type="transmembrane region" description="Helical" evidence="1">
    <location>
        <begin position="76"/>
        <end position="94"/>
    </location>
</feature>
<evidence type="ECO:0000256" key="1">
    <source>
        <dbReference type="SAM" id="Phobius"/>
    </source>
</evidence>
<dbReference type="AlphaFoldDB" id="A0A0D7CE50"/>
<comment type="caution">
    <text evidence="2">The sequence shown here is derived from an EMBL/GenBank/DDBJ whole genome shotgun (WGS) entry which is preliminary data.</text>
</comment>
<protein>
    <submittedName>
        <fullName evidence="2">Uncharacterized protein</fullName>
    </submittedName>
</protein>
<gene>
    <name evidence="2" type="ORF">SNA_34820</name>
</gene>
<reference evidence="2 3" key="1">
    <citation type="submission" date="2014-09" db="EMBL/GenBank/DDBJ databases">
        <title>Draft genome sequence of Streptomyces natalensis ATCC 27448, producer of the antifungal pimaricin.</title>
        <authorList>
            <person name="Mendes M.V."/>
            <person name="Beites T."/>
            <person name="Pires S."/>
            <person name="Santos C.L."/>
            <person name="Moradas-Ferreira P."/>
        </authorList>
    </citation>
    <scope>NUCLEOTIDE SEQUENCE [LARGE SCALE GENOMIC DNA]</scope>
    <source>
        <strain evidence="2 3">ATCC 27448</strain>
    </source>
</reference>
<keyword evidence="1" id="KW-0472">Membrane</keyword>
<keyword evidence="1" id="KW-1133">Transmembrane helix</keyword>
<accession>A0A0D7CE50</accession>
<name>A0A0D7CE50_9ACTN</name>
<organism evidence="2 3">
    <name type="scientific">Streptomyces natalensis ATCC 27448</name>
    <dbReference type="NCBI Taxonomy" id="1240678"/>
    <lineage>
        <taxon>Bacteria</taxon>
        <taxon>Bacillati</taxon>
        <taxon>Actinomycetota</taxon>
        <taxon>Actinomycetes</taxon>
        <taxon>Kitasatosporales</taxon>
        <taxon>Streptomycetaceae</taxon>
        <taxon>Streptomyces</taxon>
    </lineage>
</organism>
<proteinExistence type="predicted"/>